<gene>
    <name evidence="1" type="ORF">QAD02_021519</name>
</gene>
<protein>
    <submittedName>
        <fullName evidence="1">Uncharacterized protein</fullName>
    </submittedName>
</protein>
<organism evidence="1 2">
    <name type="scientific">Eretmocerus hayati</name>
    <dbReference type="NCBI Taxonomy" id="131215"/>
    <lineage>
        <taxon>Eukaryota</taxon>
        <taxon>Metazoa</taxon>
        <taxon>Ecdysozoa</taxon>
        <taxon>Arthropoda</taxon>
        <taxon>Hexapoda</taxon>
        <taxon>Insecta</taxon>
        <taxon>Pterygota</taxon>
        <taxon>Neoptera</taxon>
        <taxon>Endopterygota</taxon>
        <taxon>Hymenoptera</taxon>
        <taxon>Apocrita</taxon>
        <taxon>Proctotrupomorpha</taxon>
        <taxon>Chalcidoidea</taxon>
        <taxon>Aphelinidae</taxon>
        <taxon>Aphelininae</taxon>
        <taxon>Eretmocerus</taxon>
    </lineage>
</organism>
<accession>A0ACC2PRY3</accession>
<sequence length="188" mass="22367">MMDMEELRKLISSMHEDMKNMEGKMMGRIDTLMKEKEIEEILEHLEEILPERRNSGPTEGQQAQGKPEWREVGRRLEENERRARRNDLIIIGKKMEQTRLKGRIKQRLEKELQVTCKIIKAWKIRNTREEMMGIECENSDKPKEIMPNKSKLRGSDIYIEKDLTWQDREIRRKLIGFAEEQSGKGKKG</sequence>
<name>A0ACC2PRY3_9HYME</name>
<evidence type="ECO:0000313" key="1">
    <source>
        <dbReference type="EMBL" id="KAJ8685726.1"/>
    </source>
</evidence>
<dbReference type="Proteomes" id="UP001239111">
    <property type="component" value="Chromosome 1"/>
</dbReference>
<dbReference type="EMBL" id="CM056741">
    <property type="protein sequence ID" value="KAJ8685726.1"/>
    <property type="molecule type" value="Genomic_DNA"/>
</dbReference>
<keyword evidence="2" id="KW-1185">Reference proteome</keyword>
<comment type="caution">
    <text evidence="1">The sequence shown here is derived from an EMBL/GenBank/DDBJ whole genome shotgun (WGS) entry which is preliminary data.</text>
</comment>
<reference evidence="1" key="1">
    <citation type="submission" date="2023-04" db="EMBL/GenBank/DDBJ databases">
        <title>A chromosome-level genome assembly of the parasitoid wasp Eretmocerus hayati.</title>
        <authorList>
            <person name="Zhong Y."/>
            <person name="Liu S."/>
            <person name="Liu Y."/>
        </authorList>
    </citation>
    <scope>NUCLEOTIDE SEQUENCE</scope>
    <source>
        <strain evidence="1">ZJU_SS_LIU_2023</strain>
    </source>
</reference>
<evidence type="ECO:0000313" key="2">
    <source>
        <dbReference type="Proteomes" id="UP001239111"/>
    </source>
</evidence>
<proteinExistence type="predicted"/>